<dbReference type="KEGG" id="psul:AU252_01855"/>
<accession>A0A0U3NT95</accession>
<reference evidence="1 2" key="1">
    <citation type="submission" date="2015-12" db="EMBL/GenBank/DDBJ databases">
        <authorList>
            <person name="Shamseldin A."/>
            <person name="Moawad H."/>
            <person name="Abd El-Rahim W.M."/>
            <person name="Sadowsky M.J."/>
        </authorList>
    </citation>
    <scope>NUCLEOTIDE SEQUENCE [LARGE SCALE GENOMIC DNA]</scope>
    <source>
        <strain evidence="1 2">Ar51</strain>
    </source>
</reference>
<dbReference type="Proteomes" id="UP000065151">
    <property type="component" value="Chromosome"/>
</dbReference>
<organism evidence="1">
    <name type="scientific">Pseudarthrobacter sulfonivorans</name>
    <dbReference type="NCBI Taxonomy" id="121292"/>
    <lineage>
        <taxon>Bacteria</taxon>
        <taxon>Bacillati</taxon>
        <taxon>Actinomycetota</taxon>
        <taxon>Actinomycetes</taxon>
        <taxon>Micrococcales</taxon>
        <taxon>Micrococcaceae</taxon>
        <taxon>Pseudarthrobacter</taxon>
    </lineage>
</organism>
<dbReference type="RefSeq" id="WP_058929273.1">
    <property type="nucleotide sequence ID" value="NZ_CP013747.1"/>
</dbReference>
<gene>
    <name evidence="1" type="ORF">AU252_01855</name>
</gene>
<dbReference type="AlphaFoldDB" id="A0A0U3NT95"/>
<evidence type="ECO:0000313" key="1">
    <source>
        <dbReference type="EMBL" id="ALV40063.1"/>
    </source>
</evidence>
<dbReference type="EMBL" id="CP013747">
    <property type="protein sequence ID" value="ALV40063.1"/>
    <property type="molecule type" value="Genomic_DNA"/>
</dbReference>
<name>A0A0U3NT95_9MICC</name>
<evidence type="ECO:0000313" key="2">
    <source>
        <dbReference type="Proteomes" id="UP000065151"/>
    </source>
</evidence>
<proteinExistence type="predicted"/>
<protein>
    <submittedName>
        <fullName evidence="1">Uncharacterized protein</fullName>
    </submittedName>
</protein>
<sequence length="144" mass="15501">MALHTWDTRTSGYTEIYARVRGWWMVLADGSNPLSVYTAQFEGTGIDAAAFAQLTSRQAQRSSNVMQTKCDAELANYVEHPAPWEGLHVCTVTVSVTDRSTSDTGSATYAVPVSVVANCPPAASAPGDRCALVAFYTDASRIVY</sequence>